<dbReference type="NCBIfam" id="TIGR00790">
    <property type="entry name" value="fnt"/>
    <property type="match status" value="1"/>
</dbReference>
<feature type="transmembrane region" description="Helical" evidence="6">
    <location>
        <begin position="62"/>
        <end position="83"/>
    </location>
</feature>
<protein>
    <submittedName>
        <fullName evidence="7">Formate/nitrite transporter family protein</fullName>
    </submittedName>
</protein>
<organism evidence="7 8">
    <name type="scientific">Paenibacillus lacisoli</name>
    <dbReference type="NCBI Taxonomy" id="3064525"/>
    <lineage>
        <taxon>Bacteria</taxon>
        <taxon>Bacillati</taxon>
        <taxon>Bacillota</taxon>
        <taxon>Bacilli</taxon>
        <taxon>Bacillales</taxon>
        <taxon>Paenibacillaceae</taxon>
        <taxon>Paenibacillus</taxon>
    </lineage>
</organism>
<dbReference type="PANTHER" id="PTHR30520:SF8">
    <property type="entry name" value="NITRITE TRANSPORTER NIRC"/>
    <property type="match status" value="1"/>
</dbReference>
<evidence type="ECO:0000313" key="8">
    <source>
        <dbReference type="Proteomes" id="UP001240171"/>
    </source>
</evidence>
<dbReference type="EMBL" id="JAUQTB010000002">
    <property type="protein sequence ID" value="MDO7905640.1"/>
    <property type="molecule type" value="Genomic_DNA"/>
</dbReference>
<dbReference type="InterPro" id="IPR024002">
    <property type="entry name" value="For/NO2_transpt_CS"/>
</dbReference>
<evidence type="ECO:0000256" key="6">
    <source>
        <dbReference type="SAM" id="Phobius"/>
    </source>
</evidence>
<feature type="transmembrane region" description="Helical" evidence="6">
    <location>
        <begin position="25"/>
        <end position="50"/>
    </location>
</feature>
<evidence type="ECO:0000256" key="2">
    <source>
        <dbReference type="ARBA" id="ARBA00022692"/>
    </source>
</evidence>
<dbReference type="Pfam" id="PF01226">
    <property type="entry name" value="Form_Nir_trans"/>
    <property type="match status" value="1"/>
</dbReference>
<evidence type="ECO:0000313" key="7">
    <source>
        <dbReference type="EMBL" id="MDO7905640.1"/>
    </source>
</evidence>
<dbReference type="InterPro" id="IPR000292">
    <property type="entry name" value="For/NO2_transpt"/>
</dbReference>
<name>A0ABT9C8R6_9BACL</name>
<feature type="transmembrane region" description="Helical" evidence="6">
    <location>
        <begin position="181"/>
        <end position="199"/>
    </location>
</feature>
<reference evidence="7 8" key="1">
    <citation type="submission" date="2023-07" db="EMBL/GenBank/DDBJ databases">
        <title>Paenibacillus sp. JX-17 nov. isolated from soil.</title>
        <authorList>
            <person name="Wan Y."/>
            <person name="Liu B."/>
        </authorList>
    </citation>
    <scope>NUCLEOTIDE SEQUENCE [LARGE SCALE GENOMIC DNA]</scope>
    <source>
        <strain evidence="7 8">JX-17</strain>
    </source>
</reference>
<comment type="similarity">
    <text evidence="5">Belongs to the FNT transporter (TC 1.A.16) family.</text>
</comment>
<keyword evidence="4 6" id="KW-0472">Membrane</keyword>
<dbReference type="Proteomes" id="UP001240171">
    <property type="component" value="Unassembled WGS sequence"/>
</dbReference>
<gene>
    <name evidence="7" type="ORF">Q5741_04345</name>
</gene>
<keyword evidence="8" id="KW-1185">Reference proteome</keyword>
<evidence type="ECO:0000256" key="5">
    <source>
        <dbReference type="ARBA" id="ARBA00049660"/>
    </source>
</evidence>
<proteinExistence type="inferred from homology"/>
<evidence type="ECO:0000256" key="3">
    <source>
        <dbReference type="ARBA" id="ARBA00022989"/>
    </source>
</evidence>
<dbReference type="PROSITE" id="PS01006">
    <property type="entry name" value="FORMATE_NITRITE_TP_2"/>
    <property type="match status" value="1"/>
</dbReference>
<keyword evidence="2 6" id="KW-0812">Transmembrane</keyword>
<accession>A0ABT9C8R6</accession>
<dbReference type="PANTHER" id="PTHR30520">
    <property type="entry name" value="FORMATE TRANSPORTER-RELATED"/>
    <property type="match status" value="1"/>
</dbReference>
<feature type="transmembrane region" description="Helical" evidence="6">
    <location>
        <begin position="104"/>
        <end position="132"/>
    </location>
</feature>
<comment type="caution">
    <text evidence="7">The sequence shown here is derived from an EMBL/GenBank/DDBJ whole genome shotgun (WGS) entry which is preliminary data.</text>
</comment>
<dbReference type="InterPro" id="IPR023271">
    <property type="entry name" value="Aquaporin-like"/>
</dbReference>
<evidence type="ECO:0000256" key="1">
    <source>
        <dbReference type="ARBA" id="ARBA00004141"/>
    </source>
</evidence>
<dbReference type="Gene3D" id="1.20.1080.10">
    <property type="entry name" value="Glycerol uptake facilitator protein"/>
    <property type="match status" value="1"/>
</dbReference>
<keyword evidence="3 6" id="KW-1133">Transmembrane helix</keyword>
<dbReference type="RefSeq" id="WP_305022844.1">
    <property type="nucleotide sequence ID" value="NZ_JAUQTB010000002.1"/>
</dbReference>
<evidence type="ECO:0000256" key="4">
    <source>
        <dbReference type="ARBA" id="ARBA00023136"/>
    </source>
</evidence>
<sequence>MFTESVQGIIEAAVKKKEKMYESMVRYFASAMLAGAYVGIGIILIFSIGAPLAAAHSPLQQTLMGAAFGIALTLVIFAGSELFTGNNMFFTMSTLSKRTTAKDLSINWVLVFFGNLLGAVVLSLLVLGTGLFDKAGADHLIFKAAAAKMSMPVYMLFFRGILCNWLVCLAIWMSSRAKEDIAKLVLIWWCLFAFITSGYEHSVANMTLLTTALLLPGHPATVTMGGWLHNMIPVTLGNIVGGAVFVGMAYWFISPVRRNANNNKLNYKN</sequence>
<comment type="subcellular location">
    <subcellularLocation>
        <location evidence="1">Membrane</location>
        <topology evidence="1">Multi-pass membrane protein</topology>
    </subcellularLocation>
</comment>
<feature type="transmembrane region" description="Helical" evidence="6">
    <location>
        <begin position="152"/>
        <end position="174"/>
    </location>
</feature>
<feature type="transmembrane region" description="Helical" evidence="6">
    <location>
        <begin position="231"/>
        <end position="253"/>
    </location>
</feature>